<evidence type="ECO:0000256" key="1">
    <source>
        <dbReference type="SAM" id="MobiDB-lite"/>
    </source>
</evidence>
<organism evidence="2 3">
    <name type="scientific">Mycetomoellerius zeteki</name>
    <dbReference type="NCBI Taxonomy" id="64791"/>
    <lineage>
        <taxon>Eukaryota</taxon>
        <taxon>Metazoa</taxon>
        <taxon>Ecdysozoa</taxon>
        <taxon>Arthropoda</taxon>
        <taxon>Hexapoda</taxon>
        <taxon>Insecta</taxon>
        <taxon>Pterygota</taxon>
        <taxon>Neoptera</taxon>
        <taxon>Endopterygota</taxon>
        <taxon>Hymenoptera</taxon>
        <taxon>Apocrita</taxon>
        <taxon>Aculeata</taxon>
        <taxon>Formicoidea</taxon>
        <taxon>Formicidae</taxon>
        <taxon>Myrmicinae</taxon>
        <taxon>Mycetomoellerius</taxon>
    </lineage>
</organism>
<reference evidence="2 3" key="1">
    <citation type="submission" date="2015-09" db="EMBL/GenBank/DDBJ databases">
        <title>Trachymyrmex zeteki WGS genome.</title>
        <authorList>
            <person name="Nygaard S."/>
            <person name="Hu H."/>
            <person name="Boomsma J."/>
            <person name="Zhang G."/>
        </authorList>
    </citation>
    <scope>NUCLEOTIDE SEQUENCE [LARGE SCALE GENOMIC DNA]</scope>
    <source>
        <strain evidence="2">Tzet28-1</strain>
        <tissue evidence="2">Whole body</tissue>
    </source>
</reference>
<dbReference type="PANTHER" id="PTHR10153">
    <property type="entry name" value="SMALL CONDUCTANCE CALCIUM-ACTIVATED POTASSIUM CHANNEL"/>
    <property type="match status" value="1"/>
</dbReference>
<dbReference type="Proteomes" id="UP000075809">
    <property type="component" value="Unassembled WGS sequence"/>
</dbReference>
<dbReference type="GO" id="GO:0016286">
    <property type="term" value="F:small conductance calcium-activated potassium channel activity"/>
    <property type="evidence" value="ECO:0007669"/>
    <property type="project" value="InterPro"/>
</dbReference>
<protein>
    <submittedName>
        <fullName evidence="2">Small conductance calcium-activated potassium channel protein</fullName>
    </submittedName>
</protein>
<dbReference type="STRING" id="64791.A0A151WK24"/>
<feature type="region of interest" description="Disordered" evidence="1">
    <location>
        <begin position="100"/>
        <end position="135"/>
    </location>
</feature>
<proteinExistence type="predicted"/>
<dbReference type="InterPro" id="IPR015449">
    <property type="entry name" value="K_chnl_Ca-activ_SK"/>
</dbReference>
<keyword evidence="2" id="KW-0406">Ion transport</keyword>
<dbReference type="GO" id="GO:0016020">
    <property type="term" value="C:membrane"/>
    <property type="evidence" value="ECO:0007669"/>
    <property type="project" value="InterPro"/>
</dbReference>
<evidence type="ECO:0000313" key="3">
    <source>
        <dbReference type="Proteomes" id="UP000075809"/>
    </source>
</evidence>
<dbReference type="AlphaFoldDB" id="A0A151WK24"/>
<sequence>MGMFGIIMMVVENELSSAGVYSKASFFSTALKTLISVSTVILLGLIFAYHALEVQDAGGSHLPWPQRWLRDTSCKVFTMYHADEISLRYKRSPHFVMDVSYPEDLGDPQSGTTPLSKRRSLKSCGSNRHVGAGET</sequence>
<gene>
    <name evidence="2" type="ORF">ALC60_12738</name>
</gene>
<keyword evidence="3" id="KW-1185">Reference proteome</keyword>
<accession>A0A151WK24</accession>
<keyword evidence="2" id="KW-0407">Ion channel</keyword>
<keyword evidence="2" id="KW-0813">Transport</keyword>
<dbReference type="Pfam" id="PF03530">
    <property type="entry name" value="SK_channel"/>
    <property type="match status" value="1"/>
</dbReference>
<name>A0A151WK24_9HYME</name>
<dbReference type="EMBL" id="KQ983020">
    <property type="protein sequence ID" value="KYQ48184.1"/>
    <property type="molecule type" value="Genomic_DNA"/>
</dbReference>
<evidence type="ECO:0000313" key="2">
    <source>
        <dbReference type="EMBL" id="KYQ48184.1"/>
    </source>
</evidence>